<dbReference type="Proteomes" id="UP001066276">
    <property type="component" value="Chromosome 7"/>
</dbReference>
<feature type="region of interest" description="Disordered" evidence="2">
    <location>
        <begin position="1"/>
        <end position="32"/>
    </location>
</feature>
<evidence type="ECO:0000256" key="1">
    <source>
        <dbReference type="SAM" id="Coils"/>
    </source>
</evidence>
<gene>
    <name evidence="3" type="ORF">NDU88_006856</name>
</gene>
<feature type="coiled-coil region" evidence="1">
    <location>
        <begin position="58"/>
        <end position="113"/>
    </location>
</feature>
<evidence type="ECO:0000313" key="3">
    <source>
        <dbReference type="EMBL" id="KAJ1128478.1"/>
    </source>
</evidence>
<keyword evidence="4" id="KW-1185">Reference proteome</keyword>
<dbReference type="PANTHER" id="PTHR11505">
    <property type="entry name" value="L1 TRANSPOSABLE ELEMENT-RELATED"/>
    <property type="match status" value="1"/>
</dbReference>
<evidence type="ECO:0000256" key="2">
    <source>
        <dbReference type="SAM" id="MobiDB-lite"/>
    </source>
</evidence>
<dbReference type="AlphaFoldDB" id="A0AAV7PPP4"/>
<name>A0AAV7PPP4_PLEWA</name>
<accession>A0AAV7PPP4</accession>
<evidence type="ECO:0000313" key="4">
    <source>
        <dbReference type="Proteomes" id="UP001066276"/>
    </source>
</evidence>
<reference evidence="3" key="1">
    <citation type="journal article" date="2022" name="bioRxiv">
        <title>Sequencing and chromosome-scale assembly of the giantPleurodeles waltlgenome.</title>
        <authorList>
            <person name="Brown T."/>
            <person name="Elewa A."/>
            <person name="Iarovenko S."/>
            <person name="Subramanian E."/>
            <person name="Araus A.J."/>
            <person name="Petzold A."/>
            <person name="Susuki M."/>
            <person name="Suzuki K.-i.T."/>
            <person name="Hayashi T."/>
            <person name="Toyoda A."/>
            <person name="Oliveira C."/>
            <person name="Osipova E."/>
            <person name="Leigh N.D."/>
            <person name="Simon A."/>
            <person name="Yun M.H."/>
        </authorList>
    </citation>
    <scope>NUCLEOTIDE SEQUENCE</scope>
    <source>
        <strain evidence="3">20211129_DDA</strain>
        <tissue evidence="3">Liver</tissue>
    </source>
</reference>
<sequence>MHTKWCGRRPWGNAEPPSAWSAGSDTRNTPAMRGAQHATFGTLREDIAELKRNIAAEVQDLRWDIDDLGQRVDNIERSSDAREEELETHSKELLELRDTNMELRYQLEDLENHSWRSNVRIKGVPIRAVPGLLEEYIPCLFQHVTPELAGQDIVLDRTHRAVWLVSSPVQPQDILTCLYYNKQKEAVMNVVHGRKTIKYEGTKVGRFQDLSLIALQRRKALRPLTEFL</sequence>
<protein>
    <submittedName>
        <fullName evidence="3">Uncharacterized protein</fullName>
    </submittedName>
</protein>
<dbReference type="Gene3D" id="3.30.70.1820">
    <property type="entry name" value="L1 transposable element, RRM domain"/>
    <property type="match status" value="1"/>
</dbReference>
<dbReference type="EMBL" id="JANPWB010000011">
    <property type="protein sequence ID" value="KAJ1128478.1"/>
    <property type="molecule type" value="Genomic_DNA"/>
</dbReference>
<keyword evidence="1" id="KW-0175">Coiled coil</keyword>
<dbReference type="InterPro" id="IPR004244">
    <property type="entry name" value="Transposase_22"/>
</dbReference>
<proteinExistence type="predicted"/>
<comment type="caution">
    <text evidence="3">The sequence shown here is derived from an EMBL/GenBank/DDBJ whole genome shotgun (WGS) entry which is preliminary data.</text>
</comment>
<organism evidence="3 4">
    <name type="scientific">Pleurodeles waltl</name>
    <name type="common">Iberian ribbed newt</name>
    <dbReference type="NCBI Taxonomy" id="8319"/>
    <lineage>
        <taxon>Eukaryota</taxon>
        <taxon>Metazoa</taxon>
        <taxon>Chordata</taxon>
        <taxon>Craniata</taxon>
        <taxon>Vertebrata</taxon>
        <taxon>Euteleostomi</taxon>
        <taxon>Amphibia</taxon>
        <taxon>Batrachia</taxon>
        <taxon>Caudata</taxon>
        <taxon>Salamandroidea</taxon>
        <taxon>Salamandridae</taxon>
        <taxon>Pleurodelinae</taxon>
        <taxon>Pleurodeles</taxon>
    </lineage>
</organism>